<dbReference type="PRINTS" id="PR00035">
    <property type="entry name" value="HTHGNTR"/>
</dbReference>
<evidence type="ECO:0000256" key="3">
    <source>
        <dbReference type="ARBA" id="ARBA00023163"/>
    </source>
</evidence>
<reference evidence="6" key="1">
    <citation type="journal article" date="2019" name="Int. J. Syst. Evol. Microbiol.">
        <title>The Global Catalogue of Microorganisms (GCM) 10K type strain sequencing project: providing services to taxonomists for standard genome sequencing and annotation.</title>
        <authorList>
            <consortium name="The Broad Institute Genomics Platform"/>
            <consortium name="The Broad Institute Genome Sequencing Center for Infectious Disease"/>
            <person name="Wu L."/>
            <person name="Ma J."/>
        </authorList>
    </citation>
    <scope>NUCLEOTIDE SEQUENCE [LARGE SCALE GENOMIC DNA]</scope>
    <source>
        <strain evidence="6">CECT 7184</strain>
    </source>
</reference>
<dbReference type="InterPro" id="IPR008920">
    <property type="entry name" value="TF_FadR/GntR_C"/>
</dbReference>
<dbReference type="InterPro" id="IPR036390">
    <property type="entry name" value="WH_DNA-bd_sf"/>
</dbReference>
<dbReference type="Pfam" id="PF00392">
    <property type="entry name" value="GntR"/>
    <property type="match status" value="1"/>
</dbReference>
<dbReference type="Gene3D" id="1.20.120.530">
    <property type="entry name" value="GntR ligand-binding domain-like"/>
    <property type="match status" value="1"/>
</dbReference>
<dbReference type="Gene3D" id="1.10.10.10">
    <property type="entry name" value="Winged helix-like DNA-binding domain superfamily/Winged helix DNA-binding domain"/>
    <property type="match status" value="1"/>
</dbReference>
<dbReference type="SMART" id="SM00895">
    <property type="entry name" value="FCD"/>
    <property type="match status" value="1"/>
</dbReference>
<evidence type="ECO:0000256" key="1">
    <source>
        <dbReference type="ARBA" id="ARBA00023015"/>
    </source>
</evidence>
<dbReference type="SUPFAM" id="SSF48008">
    <property type="entry name" value="GntR ligand-binding domain-like"/>
    <property type="match status" value="1"/>
</dbReference>
<gene>
    <name evidence="5" type="ORF">ACFPU1_01330</name>
</gene>
<dbReference type="Pfam" id="PF07729">
    <property type="entry name" value="FCD"/>
    <property type="match status" value="1"/>
</dbReference>
<dbReference type="PROSITE" id="PS50949">
    <property type="entry name" value="HTH_GNTR"/>
    <property type="match status" value="1"/>
</dbReference>
<dbReference type="PANTHER" id="PTHR43537">
    <property type="entry name" value="TRANSCRIPTIONAL REGULATOR, GNTR FAMILY"/>
    <property type="match status" value="1"/>
</dbReference>
<comment type="caution">
    <text evidence="5">The sequence shown here is derived from an EMBL/GenBank/DDBJ whole genome shotgun (WGS) entry which is preliminary data.</text>
</comment>
<dbReference type="InterPro" id="IPR000524">
    <property type="entry name" value="Tscrpt_reg_HTH_GntR"/>
</dbReference>
<dbReference type="InterPro" id="IPR011711">
    <property type="entry name" value="GntR_C"/>
</dbReference>
<sequence>MGKFVSYTDQVYREIKAAIISQDIKPGDTLQERTIADTLGVSRTPVREALKKLEFEGWVETIPWKGVVVKEIDRQDILEVFQCRCANESFVGILIAESITDEQIEALEGFYKKMVELSTQNKQEFINEDRKFHMYMAQLTNNSRLIQFLDHLSDQMLRFGIRAVDNDFRTKETLEEHQAILQALKNRSVDETRQAIEEHIKNSEEVLIRLVDKEEGKL</sequence>
<keyword evidence="3" id="KW-0804">Transcription</keyword>
<evidence type="ECO:0000313" key="6">
    <source>
        <dbReference type="Proteomes" id="UP001596142"/>
    </source>
</evidence>
<evidence type="ECO:0000256" key="2">
    <source>
        <dbReference type="ARBA" id="ARBA00023125"/>
    </source>
</evidence>
<dbReference type="InterPro" id="IPR036388">
    <property type="entry name" value="WH-like_DNA-bd_sf"/>
</dbReference>
<organism evidence="5 6">
    <name type="scientific">Thalassorhabdus alkalitolerans</name>
    <dbReference type="NCBI Taxonomy" id="2282697"/>
    <lineage>
        <taxon>Bacteria</taxon>
        <taxon>Bacillati</taxon>
        <taxon>Bacillota</taxon>
        <taxon>Bacilli</taxon>
        <taxon>Bacillales</taxon>
        <taxon>Bacillaceae</taxon>
        <taxon>Thalassorhabdus</taxon>
    </lineage>
</organism>
<dbReference type="SUPFAM" id="SSF46785">
    <property type="entry name" value="Winged helix' DNA-binding domain"/>
    <property type="match status" value="1"/>
</dbReference>
<dbReference type="Proteomes" id="UP001596142">
    <property type="component" value="Unassembled WGS sequence"/>
</dbReference>
<name>A0ABW0YG56_9BACI</name>
<keyword evidence="6" id="KW-1185">Reference proteome</keyword>
<dbReference type="RefSeq" id="WP_385938233.1">
    <property type="nucleotide sequence ID" value="NZ_JBHSOZ010000002.1"/>
</dbReference>
<feature type="domain" description="HTH gntR-type" evidence="4">
    <location>
        <begin position="5"/>
        <end position="72"/>
    </location>
</feature>
<proteinExistence type="predicted"/>
<keyword evidence="2" id="KW-0238">DNA-binding</keyword>
<keyword evidence="1" id="KW-0805">Transcription regulation</keyword>
<evidence type="ECO:0000259" key="4">
    <source>
        <dbReference type="PROSITE" id="PS50949"/>
    </source>
</evidence>
<dbReference type="CDD" id="cd07377">
    <property type="entry name" value="WHTH_GntR"/>
    <property type="match status" value="1"/>
</dbReference>
<dbReference type="EMBL" id="JBHSOZ010000002">
    <property type="protein sequence ID" value="MFC5711415.1"/>
    <property type="molecule type" value="Genomic_DNA"/>
</dbReference>
<dbReference type="PANTHER" id="PTHR43537:SF24">
    <property type="entry name" value="GLUCONATE OPERON TRANSCRIPTIONAL REPRESSOR"/>
    <property type="match status" value="1"/>
</dbReference>
<evidence type="ECO:0000313" key="5">
    <source>
        <dbReference type="EMBL" id="MFC5711415.1"/>
    </source>
</evidence>
<dbReference type="SMART" id="SM00345">
    <property type="entry name" value="HTH_GNTR"/>
    <property type="match status" value="1"/>
</dbReference>
<protein>
    <submittedName>
        <fullName evidence="5">GntR family transcriptional regulator</fullName>
    </submittedName>
</protein>
<accession>A0ABW0YG56</accession>